<reference evidence="2 3" key="1">
    <citation type="submission" date="2019-06" db="EMBL/GenBank/DDBJ databases">
        <title>Whole genome shotgun sequence of Pseudonocardia hydrocarbonoxydans NBRC 14498.</title>
        <authorList>
            <person name="Hosoyama A."/>
            <person name="Uohara A."/>
            <person name="Ohji S."/>
            <person name="Ichikawa N."/>
        </authorList>
    </citation>
    <scope>NUCLEOTIDE SEQUENCE [LARGE SCALE GENOMIC DNA]</scope>
    <source>
        <strain evidence="2 3">NBRC 14498</strain>
    </source>
</reference>
<feature type="region of interest" description="Disordered" evidence="1">
    <location>
        <begin position="76"/>
        <end position="100"/>
    </location>
</feature>
<dbReference type="EMBL" id="BJNG01000020">
    <property type="protein sequence ID" value="GEC20591.1"/>
    <property type="molecule type" value="Genomic_DNA"/>
</dbReference>
<keyword evidence="3" id="KW-1185">Reference proteome</keyword>
<dbReference type="Proteomes" id="UP000320338">
    <property type="component" value="Unassembled WGS sequence"/>
</dbReference>
<evidence type="ECO:0000313" key="3">
    <source>
        <dbReference type="Proteomes" id="UP000320338"/>
    </source>
</evidence>
<sequence length="100" mass="10272">MDVAERIRVPRPAARTTAVAGGTGSGMGAAPWSTGVPVRGRAAAPDRSTGESYVVARAVPGAPGWRHRVIAAMPGVTHEGEASLGRSDARHDEPAREVHG</sequence>
<feature type="compositionally biased region" description="Basic and acidic residues" evidence="1">
    <location>
        <begin position="87"/>
        <end position="100"/>
    </location>
</feature>
<evidence type="ECO:0000313" key="2">
    <source>
        <dbReference type="EMBL" id="GEC20591.1"/>
    </source>
</evidence>
<evidence type="ECO:0000256" key="1">
    <source>
        <dbReference type="SAM" id="MobiDB-lite"/>
    </source>
</evidence>
<protein>
    <submittedName>
        <fullName evidence="2">Uncharacterized protein</fullName>
    </submittedName>
</protein>
<accession>A0A4Y3WQN7</accession>
<gene>
    <name evidence="2" type="ORF">PHY01_28740</name>
</gene>
<dbReference type="AlphaFoldDB" id="A0A4Y3WQN7"/>
<proteinExistence type="predicted"/>
<organism evidence="2 3">
    <name type="scientific">Pseudonocardia hydrocarbonoxydans</name>
    <dbReference type="NCBI Taxonomy" id="76726"/>
    <lineage>
        <taxon>Bacteria</taxon>
        <taxon>Bacillati</taxon>
        <taxon>Actinomycetota</taxon>
        <taxon>Actinomycetes</taxon>
        <taxon>Pseudonocardiales</taxon>
        <taxon>Pseudonocardiaceae</taxon>
        <taxon>Pseudonocardia</taxon>
    </lineage>
</organism>
<comment type="caution">
    <text evidence="2">The sequence shown here is derived from an EMBL/GenBank/DDBJ whole genome shotgun (WGS) entry which is preliminary data.</text>
</comment>
<name>A0A4Y3WQN7_9PSEU</name>